<sequence length="65" mass="7598">MKWLRLPAPRPGSLKHSFARQDMSPGWKTITYQRLYYNIYGELSTGHRIACQVFAIRGFCDVYNS</sequence>
<comment type="caution">
    <text evidence="1">The sequence shown here is derived from an EMBL/GenBank/DDBJ whole genome shotgun (WGS) entry which is preliminary data.</text>
</comment>
<keyword evidence="2" id="KW-1185">Reference proteome</keyword>
<proteinExistence type="predicted"/>
<dbReference type="Proteomes" id="UP001209878">
    <property type="component" value="Unassembled WGS sequence"/>
</dbReference>
<reference evidence="1" key="1">
    <citation type="journal article" date="2023" name="Mol. Biol. Evol.">
        <title>Third-Generation Sequencing Reveals the Adaptive Role of the Epigenome in Three Deep-Sea Polychaetes.</title>
        <authorList>
            <person name="Perez M."/>
            <person name="Aroh O."/>
            <person name="Sun Y."/>
            <person name="Lan Y."/>
            <person name="Juniper S.K."/>
            <person name="Young C.R."/>
            <person name="Angers B."/>
            <person name="Qian P.Y."/>
        </authorList>
    </citation>
    <scope>NUCLEOTIDE SEQUENCE</scope>
    <source>
        <strain evidence="1">R07B-5</strain>
    </source>
</reference>
<dbReference type="AlphaFoldDB" id="A0AAD9P6T1"/>
<dbReference type="EMBL" id="JAODUO010000112">
    <property type="protein sequence ID" value="KAK2189229.1"/>
    <property type="molecule type" value="Genomic_DNA"/>
</dbReference>
<accession>A0AAD9P6T1</accession>
<name>A0AAD9P6T1_RIDPI</name>
<protein>
    <submittedName>
        <fullName evidence="1">Uncharacterized protein</fullName>
    </submittedName>
</protein>
<organism evidence="1 2">
    <name type="scientific">Ridgeia piscesae</name>
    <name type="common">Tubeworm</name>
    <dbReference type="NCBI Taxonomy" id="27915"/>
    <lineage>
        <taxon>Eukaryota</taxon>
        <taxon>Metazoa</taxon>
        <taxon>Spiralia</taxon>
        <taxon>Lophotrochozoa</taxon>
        <taxon>Annelida</taxon>
        <taxon>Polychaeta</taxon>
        <taxon>Sedentaria</taxon>
        <taxon>Canalipalpata</taxon>
        <taxon>Sabellida</taxon>
        <taxon>Siboglinidae</taxon>
        <taxon>Ridgeia</taxon>
    </lineage>
</organism>
<evidence type="ECO:0000313" key="2">
    <source>
        <dbReference type="Proteomes" id="UP001209878"/>
    </source>
</evidence>
<evidence type="ECO:0000313" key="1">
    <source>
        <dbReference type="EMBL" id="KAK2189229.1"/>
    </source>
</evidence>
<gene>
    <name evidence="1" type="ORF">NP493_113g04018</name>
</gene>